<evidence type="ECO:0000256" key="1">
    <source>
        <dbReference type="SAM" id="MobiDB-lite"/>
    </source>
</evidence>
<dbReference type="CDD" id="cd01673">
    <property type="entry name" value="dNK"/>
    <property type="match status" value="1"/>
</dbReference>
<dbReference type="PANTHER" id="PTHR10513">
    <property type="entry name" value="DEOXYNUCLEOSIDE KINASE"/>
    <property type="match status" value="1"/>
</dbReference>
<dbReference type="EMBL" id="RCHS01004067">
    <property type="protein sequence ID" value="RMX37874.1"/>
    <property type="molecule type" value="Genomic_DNA"/>
</dbReference>
<evidence type="ECO:0000313" key="4">
    <source>
        <dbReference type="Proteomes" id="UP000275408"/>
    </source>
</evidence>
<dbReference type="PANTHER" id="PTHR10513:SF15">
    <property type="entry name" value="NADH DEHYDROGENASE [UBIQUINONE] 1 ALPHA SUBCOMPLEX SUBUNIT 10, MITOCHONDRIAL"/>
    <property type="match status" value="1"/>
</dbReference>
<reference evidence="3 4" key="1">
    <citation type="journal article" date="2018" name="Sci. Rep.">
        <title>Comparative analysis of the Pocillopora damicornis genome highlights role of immune system in coral evolution.</title>
        <authorList>
            <person name="Cunning R."/>
            <person name="Bay R.A."/>
            <person name="Gillette P."/>
            <person name="Baker A.C."/>
            <person name="Traylor-Knowles N."/>
        </authorList>
    </citation>
    <scope>NUCLEOTIDE SEQUENCE [LARGE SCALE GENOMIC DNA]</scope>
    <source>
        <strain evidence="3">RSMAS</strain>
        <tissue evidence="3">Whole animal</tissue>
    </source>
</reference>
<dbReference type="SUPFAM" id="SSF52540">
    <property type="entry name" value="P-loop containing nucleoside triphosphate hydrolases"/>
    <property type="match status" value="1"/>
</dbReference>
<sequence>MCQSPTVLWRCFRFHSRYQSGKFFLSNSALNTAMIGLRSNERNTSTTCAPQLIIVEGNIGVGKSTLSCQLARKLNYRVFLEPTTKNPYLEKFYKDPKRYALKLQLWIFKQRFRTYIAATKHVLQTGQGVLLDRSVFSDTVFADVNFQQGTISLEGYEYYKDLKKKALQSVPIPHTTLYLDVSPETCHERIRRRGRAWNFYQKDYESGIPLEYLKGLDASYKKFLEEMRKFKTRDNNNGRSVSFRLIVLNFLLNVRSRVLEYNWTDFGYNFEVAEDIKNGVVSSWKEEDLYVFNKLVSDESLIKEALMLNHFVPEADISEEEEDDTSTVEPQSQPTCKSKQISETSNASSSQKLESYLES</sequence>
<dbReference type="Proteomes" id="UP000275408">
    <property type="component" value="Unassembled WGS sequence"/>
</dbReference>
<proteinExistence type="predicted"/>
<dbReference type="Gene3D" id="3.40.50.300">
    <property type="entry name" value="P-loop containing nucleotide triphosphate hydrolases"/>
    <property type="match status" value="1"/>
</dbReference>
<keyword evidence="4" id="KW-1185">Reference proteome</keyword>
<feature type="region of interest" description="Disordered" evidence="1">
    <location>
        <begin position="317"/>
        <end position="359"/>
    </location>
</feature>
<dbReference type="InterPro" id="IPR050566">
    <property type="entry name" value="Deoxyribonucleoside_kinase"/>
</dbReference>
<accession>A0A3M6T9C4</accession>
<dbReference type="GO" id="GO:0006120">
    <property type="term" value="P:mitochondrial electron transport, NADH to ubiquinone"/>
    <property type="evidence" value="ECO:0007669"/>
    <property type="project" value="TreeGrafter"/>
</dbReference>
<dbReference type="InterPro" id="IPR031314">
    <property type="entry name" value="DNK_dom"/>
</dbReference>
<feature type="compositionally biased region" description="Acidic residues" evidence="1">
    <location>
        <begin position="317"/>
        <end position="326"/>
    </location>
</feature>
<comment type="caution">
    <text evidence="3">The sequence shown here is derived from an EMBL/GenBank/DDBJ whole genome shotgun (WGS) entry which is preliminary data.</text>
</comment>
<feature type="domain" description="Deoxynucleoside kinase" evidence="2">
    <location>
        <begin position="53"/>
        <end position="230"/>
    </location>
</feature>
<organism evidence="3 4">
    <name type="scientific">Pocillopora damicornis</name>
    <name type="common">Cauliflower coral</name>
    <name type="synonym">Millepora damicornis</name>
    <dbReference type="NCBI Taxonomy" id="46731"/>
    <lineage>
        <taxon>Eukaryota</taxon>
        <taxon>Metazoa</taxon>
        <taxon>Cnidaria</taxon>
        <taxon>Anthozoa</taxon>
        <taxon>Hexacorallia</taxon>
        <taxon>Scleractinia</taxon>
        <taxon>Astrocoeniina</taxon>
        <taxon>Pocilloporidae</taxon>
        <taxon>Pocillopora</taxon>
    </lineage>
</organism>
<evidence type="ECO:0000259" key="2">
    <source>
        <dbReference type="Pfam" id="PF01712"/>
    </source>
</evidence>
<dbReference type="STRING" id="46731.A0A3M6T9C4"/>
<name>A0A3M6T9C4_POCDA</name>
<protein>
    <recommendedName>
        <fullName evidence="2">Deoxynucleoside kinase domain-containing protein</fullName>
    </recommendedName>
</protein>
<dbReference type="Pfam" id="PF01712">
    <property type="entry name" value="dNK"/>
    <property type="match status" value="1"/>
</dbReference>
<feature type="compositionally biased region" description="Polar residues" evidence="1">
    <location>
        <begin position="331"/>
        <end position="359"/>
    </location>
</feature>
<dbReference type="AlphaFoldDB" id="A0A3M6T9C4"/>
<gene>
    <name evidence="3" type="ORF">pdam_00007055</name>
</gene>
<dbReference type="InterPro" id="IPR027417">
    <property type="entry name" value="P-loop_NTPase"/>
</dbReference>
<dbReference type="OrthoDB" id="17400at2759"/>
<evidence type="ECO:0000313" key="3">
    <source>
        <dbReference type="EMBL" id="RMX37874.1"/>
    </source>
</evidence>
<dbReference type="GO" id="GO:0005739">
    <property type="term" value="C:mitochondrion"/>
    <property type="evidence" value="ECO:0007669"/>
    <property type="project" value="GOC"/>
</dbReference>